<evidence type="ECO:0000313" key="10">
    <source>
        <dbReference type="Proteomes" id="UP001489509"/>
    </source>
</evidence>
<dbReference type="Pfam" id="PF03591">
    <property type="entry name" value="AzlC"/>
    <property type="match status" value="1"/>
</dbReference>
<dbReference type="Proteomes" id="UP001489509">
    <property type="component" value="Unassembled WGS sequence"/>
</dbReference>
<gene>
    <name evidence="9" type="ORF">WMO26_09750</name>
</gene>
<comment type="similarity">
    <text evidence="2">Belongs to the AzlC family.</text>
</comment>
<keyword evidence="5 8" id="KW-0812">Transmembrane</keyword>
<dbReference type="EMBL" id="JBBMFD010000017">
    <property type="protein sequence ID" value="MEQ2441108.1"/>
    <property type="molecule type" value="Genomic_DNA"/>
</dbReference>
<evidence type="ECO:0000256" key="3">
    <source>
        <dbReference type="ARBA" id="ARBA00022448"/>
    </source>
</evidence>
<evidence type="ECO:0000313" key="9">
    <source>
        <dbReference type="EMBL" id="MEQ2441108.1"/>
    </source>
</evidence>
<organism evidence="9 10">
    <name type="scientific">Solibaculum intestinale</name>
    <dbReference type="NCBI Taxonomy" id="3133165"/>
    <lineage>
        <taxon>Bacteria</taxon>
        <taxon>Bacillati</taxon>
        <taxon>Bacillota</taxon>
        <taxon>Clostridia</taxon>
        <taxon>Eubacteriales</taxon>
        <taxon>Oscillospiraceae</taxon>
        <taxon>Solibaculum</taxon>
    </lineage>
</organism>
<proteinExistence type="inferred from homology"/>
<evidence type="ECO:0000256" key="5">
    <source>
        <dbReference type="ARBA" id="ARBA00022692"/>
    </source>
</evidence>
<keyword evidence="10" id="KW-1185">Reference proteome</keyword>
<reference evidence="9 10" key="1">
    <citation type="submission" date="2024-03" db="EMBL/GenBank/DDBJ databases">
        <title>Human intestinal bacterial collection.</title>
        <authorList>
            <person name="Pauvert C."/>
            <person name="Hitch T.C.A."/>
            <person name="Clavel T."/>
        </authorList>
    </citation>
    <scope>NUCLEOTIDE SEQUENCE [LARGE SCALE GENOMIC DNA]</scope>
    <source>
        <strain evidence="9 10">CLA-JM-H44</strain>
    </source>
</reference>
<keyword evidence="6 8" id="KW-1133">Transmembrane helix</keyword>
<feature type="transmembrane region" description="Helical" evidence="8">
    <location>
        <begin position="131"/>
        <end position="153"/>
    </location>
</feature>
<comment type="subcellular location">
    <subcellularLocation>
        <location evidence="1">Cell membrane</location>
        <topology evidence="1">Multi-pass membrane protein</topology>
    </subcellularLocation>
</comment>
<comment type="caution">
    <text evidence="9">The sequence shown here is derived from an EMBL/GenBank/DDBJ whole genome shotgun (WGS) entry which is preliminary data.</text>
</comment>
<feature type="transmembrane region" description="Helical" evidence="8">
    <location>
        <begin position="186"/>
        <end position="204"/>
    </location>
</feature>
<evidence type="ECO:0000256" key="8">
    <source>
        <dbReference type="SAM" id="Phobius"/>
    </source>
</evidence>
<dbReference type="RefSeq" id="WP_349219992.1">
    <property type="nucleotide sequence ID" value="NZ_JBBMFD010000017.1"/>
</dbReference>
<keyword evidence="7 8" id="KW-0472">Membrane</keyword>
<keyword evidence="3" id="KW-0813">Transport</keyword>
<evidence type="ECO:0000256" key="1">
    <source>
        <dbReference type="ARBA" id="ARBA00004651"/>
    </source>
</evidence>
<feature type="transmembrane region" description="Helical" evidence="8">
    <location>
        <begin position="58"/>
        <end position="81"/>
    </location>
</feature>
<dbReference type="PANTHER" id="PTHR34979:SF1">
    <property type="entry name" value="INNER MEMBRANE PROTEIN YGAZ"/>
    <property type="match status" value="1"/>
</dbReference>
<sequence>MQPTKLINSFSKGLKDGIPIGLGYLSVSFTFGMKAVTDGLPIWAAVVISMTNLTSAGQFAGLTLMATGAPLLEMALTQMVINMRYSLMSLSLSQKLHKSVTFLDRLLIAFCNTDEIFAVASGQKGEVGKRYFFGLAVTPYLGWAAGTLLGAVASGLLPGFVQSALGIAIYGMFLAIILPPAKHSRPIALVILMAVALSCLFFWVPGLNQVSSGFVIIICAVAASAVGALLFPIREEENA</sequence>
<dbReference type="InterPro" id="IPR011606">
    <property type="entry name" value="Brnchd-chn_aa_trnsp_permease"/>
</dbReference>
<feature type="transmembrane region" description="Helical" evidence="8">
    <location>
        <begin position="210"/>
        <end position="233"/>
    </location>
</feature>
<protein>
    <submittedName>
        <fullName evidence="9">AzlC family ABC transporter permease</fullName>
    </submittedName>
</protein>
<feature type="transmembrane region" description="Helical" evidence="8">
    <location>
        <begin position="159"/>
        <end position="179"/>
    </location>
</feature>
<name>A0ABV1E1E6_9FIRM</name>
<evidence type="ECO:0000256" key="2">
    <source>
        <dbReference type="ARBA" id="ARBA00010735"/>
    </source>
</evidence>
<accession>A0ABV1E1E6</accession>
<evidence type="ECO:0000256" key="6">
    <source>
        <dbReference type="ARBA" id="ARBA00022989"/>
    </source>
</evidence>
<feature type="transmembrane region" description="Helical" evidence="8">
    <location>
        <begin position="21"/>
        <end position="46"/>
    </location>
</feature>
<evidence type="ECO:0000256" key="4">
    <source>
        <dbReference type="ARBA" id="ARBA00022475"/>
    </source>
</evidence>
<dbReference type="PANTHER" id="PTHR34979">
    <property type="entry name" value="INNER MEMBRANE PROTEIN YGAZ"/>
    <property type="match status" value="1"/>
</dbReference>
<keyword evidence="4" id="KW-1003">Cell membrane</keyword>
<evidence type="ECO:0000256" key="7">
    <source>
        <dbReference type="ARBA" id="ARBA00023136"/>
    </source>
</evidence>